<protein>
    <submittedName>
        <fullName evidence="6">Tfp pilus assembly protein FimV</fullName>
    </submittedName>
</protein>
<proteinExistence type="predicted"/>
<evidence type="ECO:0000256" key="1">
    <source>
        <dbReference type="SAM" id="Coils"/>
    </source>
</evidence>
<feature type="domain" description="FimV N-terminal" evidence="5">
    <location>
        <begin position="29"/>
        <end position="134"/>
    </location>
</feature>
<dbReference type="InterPro" id="IPR057840">
    <property type="entry name" value="FimV_N"/>
</dbReference>
<reference evidence="6 7" key="1">
    <citation type="submission" date="2017-04" db="EMBL/GenBank/DDBJ databases">
        <authorList>
            <person name="Afonso C.L."/>
            <person name="Miller P.J."/>
            <person name="Scott M.A."/>
            <person name="Spackman E."/>
            <person name="Goraichik I."/>
            <person name="Dimitrov K.M."/>
            <person name="Suarez D.L."/>
            <person name="Swayne D.E."/>
        </authorList>
    </citation>
    <scope>NUCLEOTIDE SEQUENCE [LARGE SCALE GENOMIC DNA]</scope>
    <source>
        <strain evidence="6 7">DSM 23236</strain>
    </source>
</reference>
<keyword evidence="1" id="KW-0175">Coiled coil</keyword>
<sequence length="717" mass="79257">MKSYLLPAALAPIVLATGLGLSASVHAAMLGEMQVRSALGERFQASVSVAGADDEKLNSSCFRLVTPQQLGDDDLVVLRKARLLYQPDDEFSGRLLIYGEEKIDEPLLSVAVRVKCPDEDRRVFQRDYSVMLDPREYKSPVQHALPTPAAPRSGQPASRRSVPALGSVWITRDGESVDQIAKAYFPNDKAARARFVDALFLLNPDLPQGTQARLQGDTQIRLPDRLSVQPETKIAEAAPARPLPQMAPATMPTLPPLRIESASPQAAPVDENRVDVGEGFRLRLSSPTLDTTRKSELSPEQSLRVREHLLSLSSDDQTAQLLQLKYQISELEKQLAAVKSHPVDASPVQDAAAAESRNAAANGVPSWWWLLLPLALAVGLFVWLYRRWQQRREYEEAESFSFATNFEAQPAMRSASTQTPSAVSSSYAPSNALGMRDLVQNISRAATEFHNDEVDVVQPNNVSDEAQLLIDHGLTQQAINLLDHELGQHPTALALWMKLFDIHRDQGMKQAFQERAVAFRLQFASDALWQQVQASGRMLDPDNPLYRSLDDQPDDQLELTAPPLRPVSDPGQDALDFASMMHQQAGLAPPDAVVEQAHVQAHDQDAGFEAAVPHALTPLEVDEPPPSLPGMTFDIQSQDIDVIEMPVPDVTVTGFADIDLKQFVSDDEQLQRIARLLAERDLDTACHLLEEMLYHGTLDQRMMAMKWLDKLAPVRGL</sequence>
<keyword evidence="7" id="KW-1185">Reference proteome</keyword>
<feature type="region of interest" description="Disordered" evidence="2">
    <location>
        <begin position="139"/>
        <end position="160"/>
    </location>
</feature>
<feature type="transmembrane region" description="Helical" evidence="3">
    <location>
        <begin position="367"/>
        <end position="385"/>
    </location>
</feature>
<feature type="chain" id="PRO_5012031821" evidence="4">
    <location>
        <begin position="28"/>
        <end position="717"/>
    </location>
</feature>
<keyword evidence="3" id="KW-0812">Transmembrane</keyword>
<evidence type="ECO:0000256" key="4">
    <source>
        <dbReference type="SAM" id="SignalP"/>
    </source>
</evidence>
<evidence type="ECO:0000313" key="7">
    <source>
        <dbReference type="Proteomes" id="UP000192761"/>
    </source>
</evidence>
<evidence type="ECO:0000259" key="5">
    <source>
        <dbReference type="Pfam" id="PF25800"/>
    </source>
</evidence>
<dbReference type="Pfam" id="PF25800">
    <property type="entry name" value="FimV_N"/>
    <property type="match status" value="1"/>
</dbReference>
<name>A0A1W1XLP6_9NEIS</name>
<keyword evidence="3" id="KW-1133">Transmembrane helix</keyword>
<evidence type="ECO:0000256" key="2">
    <source>
        <dbReference type="SAM" id="MobiDB-lite"/>
    </source>
</evidence>
<dbReference type="AlphaFoldDB" id="A0A1W1XLP6"/>
<keyword evidence="4" id="KW-0732">Signal</keyword>
<dbReference type="OrthoDB" id="8575674at2"/>
<keyword evidence="3" id="KW-0472">Membrane</keyword>
<gene>
    <name evidence="6" type="ORF">SAMN02745857_01916</name>
</gene>
<organism evidence="6 7">
    <name type="scientific">Andreprevotia lacus DSM 23236</name>
    <dbReference type="NCBI Taxonomy" id="1121001"/>
    <lineage>
        <taxon>Bacteria</taxon>
        <taxon>Pseudomonadati</taxon>
        <taxon>Pseudomonadota</taxon>
        <taxon>Betaproteobacteria</taxon>
        <taxon>Neisseriales</taxon>
        <taxon>Chitinibacteraceae</taxon>
        <taxon>Andreprevotia</taxon>
    </lineage>
</organism>
<feature type="coiled-coil region" evidence="1">
    <location>
        <begin position="314"/>
        <end position="341"/>
    </location>
</feature>
<feature type="signal peptide" evidence="4">
    <location>
        <begin position="1"/>
        <end position="27"/>
    </location>
</feature>
<dbReference type="STRING" id="1121001.SAMN02745857_01916"/>
<dbReference type="RefSeq" id="WP_084090565.1">
    <property type="nucleotide sequence ID" value="NZ_FWXD01000009.1"/>
</dbReference>
<accession>A0A1W1XLP6</accession>
<evidence type="ECO:0000256" key="3">
    <source>
        <dbReference type="SAM" id="Phobius"/>
    </source>
</evidence>
<evidence type="ECO:0000313" key="6">
    <source>
        <dbReference type="EMBL" id="SMC24481.1"/>
    </source>
</evidence>
<dbReference type="Proteomes" id="UP000192761">
    <property type="component" value="Unassembled WGS sequence"/>
</dbReference>
<dbReference type="EMBL" id="FWXD01000009">
    <property type="protein sequence ID" value="SMC24481.1"/>
    <property type="molecule type" value="Genomic_DNA"/>
</dbReference>